<dbReference type="HAMAP" id="MF_02231">
    <property type="entry name" value="UbiT"/>
    <property type="match status" value="1"/>
</dbReference>
<dbReference type="InterPro" id="IPR036527">
    <property type="entry name" value="SCP2_sterol-bd_dom_sf"/>
</dbReference>
<dbReference type="GO" id="GO:0006744">
    <property type="term" value="P:ubiquinone biosynthetic process"/>
    <property type="evidence" value="ECO:0007669"/>
    <property type="project" value="UniProtKB-UniRule"/>
</dbReference>
<dbReference type="AlphaFoldDB" id="A0A2S9V5K9"/>
<dbReference type="InterPro" id="IPR016830">
    <property type="entry name" value="UbiT"/>
</dbReference>
<name>A0A2S9V5K9_9ALTE</name>
<reference evidence="4" key="1">
    <citation type="journal article" date="2020" name="Int. J. Syst. Evol. Microbiol.">
        <title>Alteromonas alba sp. nov., a marine bacterium isolated from the seawater of the West Pacific Ocean.</title>
        <authorList>
            <person name="Sun C."/>
            <person name="Wu Y.-H."/>
            <person name="Xamxidin M."/>
            <person name="Cheng H."/>
            <person name="Xu X.-W."/>
        </authorList>
    </citation>
    <scope>NUCLEOTIDE SEQUENCE [LARGE SCALE GENOMIC DNA]</scope>
    <source>
        <strain evidence="4">190</strain>
    </source>
</reference>
<dbReference type="Proteomes" id="UP000238949">
    <property type="component" value="Unassembled WGS sequence"/>
</dbReference>
<dbReference type="InterPro" id="IPR003033">
    <property type="entry name" value="SCP2_sterol-bd_dom"/>
</dbReference>
<dbReference type="UniPathway" id="UPA00232"/>
<gene>
    <name evidence="1" type="primary">ubiT</name>
    <name evidence="3" type="ORF">C6Y40_20705</name>
</gene>
<accession>A0A2S9V5K9</accession>
<evidence type="ECO:0000256" key="1">
    <source>
        <dbReference type="HAMAP-Rule" id="MF_02231"/>
    </source>
</evidence>
<dbReference type="Gene3D" id="3.30.1050.10">
    <property type="entry name" value="SCP2 sterol-binding domain"/>
    <property type="match status" value="1"/>
</dbReference>
<proteinExistence type="inferred from homology"/>
<dbReference type="SUPFAM" id="SSF55718">
    <property type="entry name" value="SCP-like"/>
    <property type="match status" value="1"/>
</dbReference>
<sequence>MNKTTPFDMLWHKLNSQSCSNPLICIAKKRLQHQLLALPKDITKAFARLPSSFQSWVAQTTLSNLLSEQITDESLRFLEGHWLAIIISDVPYQFFISVRDVEHSGLRKQSIVVKTQIEQEPDVTFSGDIDSLVSIAVREQDPDTLFFQRKLLVTGNTELGLQVKNFLDELDTSAFPSVLLCALKKYNDVMQTAP</sequence>
<evidence type="ECO:0000313" key="4">
    <source>
        <dbReference type="Proteomes" id="UP000238949"/>
    </source>
</evidence>
<comment type="pathway">
    <text evidence="1">Cofactor biosynthesis; ubiquinone biosynthesis.</text>
</comment>
<feature type="domain" description="SCP2" evidence="2">
    <location>
        <begin position="67"/>
        <end position="168"/>
    </location>
</feature>
<dbReference type="OrthoDB" id="5292463at2"/>
<dbReference type="EMBL" id="PVNP01000202">
    <property type="protein sequence ID" value="PRO71655.1"/>
    <property type="molecule type" value="Genomic_DNA"/>
</dbReference>
<dbReference type="RefSeq" id="WP_105936297.1">
    <property type="nucleotide sequence ID" value="NZ_PVNP01000202.1"/>
</dbReference>
<keyword evidence="1" id="KW-0831">Ubiquinone biosynthesis</keyword>
<evidence type="ECO:0000313" key="3">
    <source>
        <dbReference type="EMBL" id="PRO71655.1"/>
    </source>
</evidence>
<comment type="function">
    <text evidence="1">Required for O(2)-independent ubiquinone (coenzyme Q) biosynthesis. Likely functions as an accessory factor.</text>
</comment>
<comment type="caution">
    <text evidence="3">The sequence shown here is derived from an EMBL/GenBank/DDBJ whole genome shotgun (WGS) entry which is preliminary data.</text>
</comment>
<evidence type="ECO:0000259" key="2">
    <source>
        <dbReference type="Pfam" id="PF02036"/>
    </source>
</evidence>
<organism evidence="3 4">
    <name type="scientific">Alteromonas alba</name>
    <dbReference type="NCBI Taxonomy" id="2079529"/>
    <lineage>
        <taxon>Bacteria</taxon>
        <taxon>Pseudomonadati</taxon>
        <taxon>Pseudomonadota</taxon>
        <taxon>Gammaproteobacteria</taxon>
        <taxon>Alteromonadales</taxon>
        <taxon>Alteromonadaceae</taxon>
        <taxon>Alteromonas/Salinimonas group</taxon>
        <taxon>Alteromonas</taxon>
    </lineage>
</organism>
<comment type="similarity">
    <text evidence="1">Belongs to the UbiT family.</text>
</comment>
<keyword evidence="4" id="KW-1185">Reference proteome</keyword>
<dbReference type="Pfam" id="PF02036">
    <property type="entry name" value="SCP2"/>
    <property type="match status" value="1"/>
</dbReference>
<protein>
    <recommendedName>
        <fullName evidence="1">Ubiquinone biosynthesis accessory factor UbiT</fullName>
    </recommendedName>
</protein>